<dbReference type="RefSeq" id="WP_303492552.1">
    <property type="nucleotide sequence ID" value="NZ_JAUOPB010000006.1"/>
</dbReference>
<evidence type="ECO:0000313" key="2">
    <source>
        <dbReference type="Proteomes" id="UP001169760"/>
    </source>
</evidence>
<evidence type="ECO:0000313" key="1">
    <source>
        <dbReference type="EMBL" id="MDO6422587.1"/>
    </source>
</evidence>
<gene>
    <name evidence="1" type="ORF">Q4521_08890</name>
</gene>
<reference evidence="1" key="1">
    <citation type="submission" date="2023-07" db="EMBL/GenBank/DDBJ databases">
        <title>Genome content predicts the carbon catabolic preferences of heterotrophic bacteria.</title>
        <authorList>
            <person name="Gralka M."/>
        </authorList>
    </citation>
    <scope>NUCLEOTIDE SEQUENCE</scope>
    <source>
        <strain evidence="1">I3M17_2</strain>
    </source>
</reference>
<dbReference type="Proteomes" id="UP001169760">
    <property type="component" value="Unassembled WGS sequence"/>
</dbReference>
<protein>
    <submittedName>
        <fullName evidence="1">DUF4862 family protein</fullName>
    </submittedName>
</protein>
<dbReference type="EMBL" id="JAUOPB010000006">
    <property type="protein sequence ID" value="MDO6422587.1"/>
    <property type="molecule type" value="Genomic_DNA"/>
</dbReference>
<name>A0AAW7X6T9_9GAMM</name>
<dbReference type="Pfam" id="PF16154">
    <property type="entry name" value="DUF4862"/>
    <property type="match status" value="1"/>
</dbReference>
<accession>A0AAW7X6T9</accession>
<organism evidence="1 2">
    <name type="scientific">Saccharophagus degradans</name>
    <dbReference type="NCBI Taxonomy" id="86304"/>
    <lineage>
        <taxon>Bacteria</taxon>
        <taxon>Pseudomonadati</taxon>
        <taxon>Pseudomonadota</taxon>
        <taxon>Gammaproteobacteria</taxon>
        <taxon>Cellvibrionales</taxon>
        <taxon>Cellvibrionaceae</taxon>
        <taxon>Saccharophagus</taxon>
    </lineage>
</organism>
<comment type="caution">
    <text evidence="1">The sequence shown here is derived from an EMBL/GenBank/DDBJ whole genome shotgun (WGS) entry which is preliminary data.</text>
</comment>
<dbReference type="InterPro" id="IPR032344">
    <property type="entry name" value="DUF4862"/>
</dbReference>
<sequence>MKYFVGAYATSPSAMGWDAAVESEYYNQLKGYSNIKGLEHPFVGKLHGEDDEWFLQNISSDWEFVFTCVPGTMAAIGKNPNFGIASDDQAGREEALAFMAKARDAIAKLNAHCGKQVVTAIEIQTAPNRSVAHSSAESLKASLTTMLGWDWQGARILVEHCDTFLTGQKPAKGFLTLREELAAINDVNQALGANVGVVINWGRSVIETRSTRGALDHIEQAKAAGLLAGLMFSGVSDQDTEYGAWQDTHMPAAKAANGTIGAVGSLMTEAEMHACMRAAGDVPVLGIKLGARPKDAPLEDRLGYIRDALAIMDACNS</sequence>
<dbReference type="AlphaFoldDB" id="A0AAW7X6T9"/>
<proteinExistence type="predicted"/>